<dbReference type="Pfam" id="PF16198">
    <property type="entry name" value="TruB_C_2"/>
    <property type="match status" value="1"/>
</dbReference>
<dbReference type="GO" id="GO:1990481">
    <property type="term" value="P:mRNA pseudouridine synthesis"/>
    <property type="evidence" value="ECO:0007669"/>
    <property type="project" value="TreeGrafter"/>
</dbReference>
<dbReference type="SUPFAM" id="SSF55120">
    <property type="entry name" value="Pseudouridine synthase"/>
    <property type="match status" value="1"/>
</dbReference>
<keyword evidence="4 5" id="KW-0413">Isomerase</keyword>
<dbReference type="Proteomes" id="UP000464495">
    <property type="component" value="Chromosome"/>
</dbReference>
<feature type="domain" description="Pseudouridine synthase II N-terminal" evidence="6">
    <location>
        <begin position="32"/>
        <end position="179"/>
    </location>
</feature>
<dbReference type="InterPro" id="IPR032819">
    <property type="entry name" value="TruB_C"/>
</dbReference>
<comment type="function">
    <text evidence="5">Responsible for synthesis of pseudouridine from uracil-55 in the psi GC loop of transfer RNAs.</text>
</comment>
<evidence type="ECO:0000256" key="2">
    <source>
        <dbReference type="ARBA" id="ARBA00005642"/>
    </source>
</evidence>
<comment type="catalytic activity">
    <reaction evidence="1 5">
        <text>uridine(55) in tRNA = pseudouridine(55) in tRNA</text>
        <dbReference type="Rhea" id="RHEA:42532"/>
        <dbReference type="Rhea" id="RHEA-COMP:10101"/>
        <dbReference type="Rhea" id="RHEA-COMP:10102"/>
        <dbReference type="ChEBI" id="CHEBI:65314"/>
        <dbReference type="ChEBI" id="CHEBI:65315"/>
        <dbReference type="EC" id="5.4.99.25"/>
    </reaction>
</comment>
<accession>A0A6P1SWY8</accession>
<dbReference type="Gene3D" id="3.30.2350.10">
    <property type="entry name" value="Pseudouridine synthase"/>
    <property type="match status" value="1"/>
</dbReference>
<dbReference type="RefSeq" id="WP_161860302.1">
    <property type="nucleotide sequence ID" value="NZ_CP046620.1"/>
</dbReference>
<dbReference type="GO" id="GO:0003723">
    <property type="term" value="F:RNA binding"/>
    <property type="evidence" value="ECO:0007669"/>
    <property type="project" value="InterPro"/>
</dbReference>
<dbReference type="PANTHER" id="PTHR13767:SF2">
    <property type="entry name" value="PSEUDOURIDYLATE SYNTHASE TRUB1"/>
    <property type="match status" value="1"/>
</dbReference>
<protein>
    <recommendedName>
        <fullName evidence="5">tRNA pseudouridine synthase B</fullName>
        <ecNumber evidence="5">5.4.99.25</ecNumber>
    </recommendedName>
    <alternativeName>
        <fullName evidence="5">tRNA pseudouridine(55) synthase</fullName>
        <shortName evidence="5">Psi55 synthase</shortName>
    </alternativeName>
    <alternativeName>
        <fullName evidence="5">tRNA pseudouridylate synthase</fullName>
    </alternativeName>
    <alternativeName>
        <fullName evidence="5">tRNA-uridine isomerase</fullName>
    </alternativeName>
</protein>
<gene>
    <name evidence="5 8" type="primary">truB</name>
    <name evidence="8" type="ORF">GO499_00295</name>
</gene>
<dbReference type="GO" id="GO:0160148">
    <property type="term" value="F:tRNA pseudouridine(55) synthase activity"/>
    <property type="evidence" value="ECO:0007669"/>
    <property type="project" value="UniProtKB-EC"/>
</dbReference>
<dbReference type="Pfam" id="PF01509">
    <property type="entry name" value="TruB_N"/>
    <property type="match status" value="1"/>
</dbReference>
<dbReference type="HAMAP" id="MF_01080">
    <property type="entry name" value="TruB_bact"/>
    <property type="match status" value="1"/>
</dbReference>
<dbReference type="InterPro" id="IPR014780">
    <property type="entry name" value="tRNA_psdUridine_synth_TruB"/>
</dbReference>
<feature type="active site" description="Nucleophile" evidence="5">
    <location>
        <position position="47"/>
    </location>
</feature>
<dbReference type="EC" id="5.4.99.25" evidence="5"/>
<sequence length="303" mass="32227">MARRRKGRPITGWMVIDKPAGITSSAVVNKVRWALEAQKAGHAGTLDPDATGLLVVALGEATKALSALTDALKTYEFTVNWGAATSTDDASGEVLEQCEARPSEADVRAMLPDFTGDIMQVPPQVSAVKVDGQRAYDLAREGEVMELAARPLFVETLELVSASRDQVTLRMTCGKGGYVRSIARDMGAALGCLGHVQHLRRVETGHWTEADAVPFSRIEELERTPALDALVRPLVDGLAILPECRCSTAGGHALRHGNPGEMLECQAGTGELAFASVDGAPVAIGEAVAGQFHPKRVFVFADT</sequence>
<dbReference type="NCBIfam" id="TIGR00431">
    <property type="entry name" value="TruB"/>
    <property type="match status" value="1"/>
</dbReference>
<evidence type="ECO:0000256" key="4">
    <source>
        <dbReference type="ARBA" id="ARBA00023235"/>
    </source>
</evidence>
<dbReference type="CDD" id="cd02573">
    <property type="entry name" value="PseudoU_synth_EcTruB"/>
    <property type="match status" value="1"/>
</dbReference>
<keyword evidence="9" id="KW-1185">Reference proteome</keyword>
<evidence type="ECO:0000259" key="7">
    <source>
        <dbReference type="Pfam" id="PF16198"/>
    </source>
</evidence>
<dbReference type="PANTHER" id="PTHR13767">
    <property type="entry name" value="TRNA-PSEUDOURIDINE SYNTHASE"/>
    <property type="match status" value="1"/>
</dbReference>
<evidence type="ECO:0000313" key="8">
    <source>
        <dbReference type="EMBL" id="QHQ33726.1"/>
    </source>
</evidence>
<dbReference type="InterPro" id="IPR020103">
    <property type="entry name" value="PsdUridine_synth_cat_dom_sf"/>
</dbReference>
<dbReference type="KEGG" id="amaq:GO499_00295"/>
<dbReference type="InterPro" id="IPR002501">
    <property type="entry name" value="PsdUridine_synth_N"/>
</dbReference>
<dbReference type="AlphaFoldDB" id="A0A6P1SWY8"/>
<dbReference type="EMBL" id="CP046620">
    <property type="protein sequence ID" value="QHQ33726.1"/>
    <property type="molecule type" value="Genomic_DNA"/>
</dbReference>
<keyword evidence="3 5" id="KW-0819">tRNA processing</keyword>
<comment type="similarity">
    <text evidence="2 5">Belongs to the pseudouridine synthase TruB family. Type 1 subfamily.</text>
</comment>
<organism evidence="8 9">
    <name type="scientific">Algicella marina</name>
    <dbReference type="NCBI Taxonomy" id="2683284"/>
    <lineage>
        <taxon>Bacteria</taxon>
        <taxon>Pseudomonadati</taxon>
        <taxon>Pseudomonadota</taxon>
        <taxon>Alphaproteobacteria</taxon>
        <taxon>Rhodobacterales</taxon>
        <taxon>Paracoccaceae</taxon>
        <taxon>Algicella</taxon>
    </lineage>
</organism>
<evidence type="ECO:0000256" key="5">
    <source>
        <dbReference type="HAMAP-Rule" id="MF_01080"/>
    </source>
</evidence>
<evidence type="ECO:0000259" key="6">
    <source>
        <dbReference type="Pfam" id="PF01509"/>
    </source>
</evidence>
<feature type="domain" description="tRNA pseudouridylate synthase B C-terminal" evidence="7">
    <location>
        <begin position="180"/>
        <end position="234"/>
    </location>
</feature>
<proteinExistence type="inferred from homology"/>
<reference evidence="8 9" key="1">
    <citation type="submission" date="2019-12" db="EMBL/GenBank/DDBJ databases">
        <title>Complete genome sequence of Algicella marina strain 9Alg 56(T) isolated from the red alga Tichocarpus crinitus.</title>
        <authorList>
            <person name="Kim S.-G."/>
            <person name="Nedashkovskaya O.I."/>
        </authorList>
    </citation>
    <scope>NUCLEOTIDE SEQUENCE [LARGE SCALE GENOMIC DNA]</scope>
    <source>
        <strain evidence="8 9">9Alg 56</strain>
    </source>
</reference>
<evidence type="ECO:0000256" key="1">
    <source>
        <dbReference type="ARBA" id="ARBA00000385"/>
    </source>
</evidence>
<dbReference type="GO" id="GO:0031119">
    <property type="term" value="P:tRNA pseudouridine synthesis"/>
    <property type="evidence" value="ECO:0007669"/>
    <property type="project" value="UniProtKB-UniRule"/>
</dbReference>
<evidence type="ECO:0000313" key="9">
    <source>
        <dbReference type="Proteomes" id="UP000464495"/>
    </source>
</evidence>
<name>A0A6P1SWY8_9RHOB</name>
<evidence type="ECO:0000256" key="3">
    <source>
        <dbReference type="ARBA" id="ARBA00022694"/>
    </source>
</evidence>